<reference evidence="8 9" key="1">
    <citation type="submission" date="2020-02" db="EMBL/GenBank/DDBJ databases">
        <title>A chromosome-scale genome assembly of the black bullhead catfish (Ameiurus melas).</title>
        <authorList>
            <person name="Wen M."/>
            <person name="Zham M."/>
            <person name="Cabau C."/>
            <person name="Klopp C."/>
            <person name="Donnadieu C."/>
            <person name="Roques C."/>
            <person name="Bouchez O."/>
            <person name="Lampietro C."/>
            <person name="Jouanno E."/>
            <person name="Herpin A."/>
            <person name="Louis A."/>
            <person name="Berthelot C."/>
            <person name="Parey E."/>
            <person name="Roest-Crollius H."/>
            <person name="Braasch I."/>
            <person name="Postlethwait J."/>
            <person name="Robinson-Rechavi M."/>
            <person name="Echchiki A."/>
            <person name="Begum T."/>
            <person name="Montfort J."/>
            <person name="Schartl M."/>
            <person name="Bobe J."/>
            <person name="Guiguen Y."/>
        </authorList>
    </citation>
    <scope>NUCLEOTIDE SEQUENCE [LARGE SCALE GENOMIC DNA]</scope>
    <source>
        <strain evidence="8">M_S1</strain>
        <tissue evidence="8">Blood</tissue>
    </source>
</reference>
<dbReference type="GO" id="GO:0042101">
    <property type="term" value="C:T cell receptor complex"/>
    <property type="evidence" value="ECO:0007669"/>
    <property type="project" value="UniProtKB-KW"/>
</dbReference>
<dbReference type="InterPro" id="IPR013783">
    <property type="entry name" value="Ig-like_fold"/>
</dbReference>
<dbReference type="SMART" id="SM00406">
    <property type="entry name" value="IGv"/>
    <property type="match status" value="1"/>
</dbReference>
<dbReference type="SMART" id="SM00409">
    <property type="entry name" value="IG"/>
    <property type="match status" value="1"/>
</dbReference>
<accession>A0A7J6B6N9</accession>
<keyword evidence="6" id="KW-0812">Transmembrane</keyword>
<evidence type="ECO:0000313" key="8">
    <source>
        <dbReference type="EMBL" id="KAF4089741.1"/>
    </source>
</evidence>
<keyword evidence="6" id="KW-0472">Membrane</keyword>
<evidence type="ECO:0000256" key="6">
    <source>
        <dbReference type="SAM" id="Phobius"/>
    </source>
</evidence>
<dbReference type="PANTHER" id="PTHR19367:SF18">
    <property type="entry name" value="T CELL RECEPTOR ALPHA VARIABLE 16"/>
    <property type="match status" value="1"/>
</dbReference>
<dbReference type="Pfam" id="PF07686">
    <property type="entry name" value="V-set"/>
    <property type="match status" value="1"/>
</dbReference>
<dbReference type="InterPro" id="IPR007110">
    <property type="entry name" value="Ig-like_dom"/>
</dbReference>
<dbReference type="InterPro" id="IPR013106">
    <property type="entry name" value="Ig_V-set"/>
</dbReference>
<dbReference type="Gene3D" id="2.60.40.10">
    <property type="entry name" value="Immunoglobulins"/>
    <property type="match status" value="1"/>
</dbReference>
<evidence type="ECO:0000259" key="7">
    <source>
        <dbReference type="PROSITE" id="PS50835"/>
    </source>
</evidence>
<keyword evidence="6" id="KW-1133">Transmembrane helix</keyword>
<dbReference type="GO" id="GO:0002250">
    <property type="term" value="P:adaptive immune response"/>
    <property type="evidence" value="ECO:0007669"/>
    <property type="project" value="UniProtKB-KW"/>
</dbReference>
<dbReference type="InterPro" id="IPR003599">
    <property type="entry name" value="Ig_sub"/>
</dbReference>
<organism evidence="8 9">
    <name type="scientific">Ameiurus melas</name>
    <name type="common">Black bullhead</name>
    <name type="synonym">Silurus melas</name>
    <dbReference type="NCBI Taxonomy" id="219545"/>
    <lineage>
        <taxon>Eukaryota</taxon>
        <taxon>Metazoa</taxon>
        <taxon>Chordata</taxon>
        <taxon>Craniata</taxon>
        <taxon>Vertebrata</taxon>
        <taxon>Euteleostomi</taxon>
        <taxon>Actinopterygii</taxon>
        <taxon>Neopterygii</taxon>
        <taxon>Teleostei</taxon>
        <taxon>Ostariophysi</taxon>
        <taxon>Siluriformes</taxon>
        <taxon>Ictaluridae</taxon>
        <taxon>Ameiurus</taxon>
    </lineage>
</organism>
<evidence type="ECO:0000256" key="5">
    <source>
        <dbReference type="ARBA" id="ARBA00043266"/>
    </source>
</evidence>
<dbReference type="InterPro" id="IPR051287">
    <property type="entry name" value="TCR_variable_region"/>
</dbReference>
<keyword evidence="5" id="KW-0391">Immunity</keyword>
<dbReference type="EMBL" id="JAAGNN010000005">
    <property type="protein sequence ID" value="KAF4089741.1"/>
    <property type="molecule type" value="Genomic_DNA"/>
</dbReference>
<name>A0A7J6B6N9_AMEME</name>
<keyword evidence="2" id="KW-1064">Adaptive immunity</keyword>
<keyword evidence="3" id="KW-0675">Receptor</keyword>
<dbReference type="PROSITE" id="PS50835">
    <property type="entry name" value="IG_LIKE"/>
    <property type="match status" value="1"/>
</dbReference>
<dbReference type="InterPro" id="IPR036179">
    <property type="entry name" value="Ig-like_dom_sf"/>
</dbReference>
<sequence length="140" mass="15737">MLPFTSTARETLTAIMLLFFIFIVVKNIATVDSSITPDQTIISSSEGSKTTLTCTYDQSADYIHWYRQKPQSGPDFLLLIILSSNGIIEAKEPDPRLSIRLRKEKKVDLEISPAAVSDSALYYCALEPTLTQKSNRLYKK</sequence>
<protein>
    <recommendedName>
        <fullName evidence="7">Ig-like domain-containing protein</fullName>
    </recommendedName>
</protein>
<dbReference type="SUPFAM" id="SSF48726">
    <property type="entry name" value="Immunoglobulin"/>
    <property type="match status" value="1"/>
</dbReference>
<dbReference type="Proteomes" id="UP000593565">
    <property type="component" value="Unassembled WGS sequence"/>
</dbReference>
<keyword evidence="1" id="KW-0732">Signal</keyword>
<feature type="domain" description="Ig-like" evidence="7">
    <location>
        <begin position="37"/>
        <end position="138"/>
    </location>
</feature>
<evidence type="ECO:0000256" key="3">
    <source>
        <dbReference type="ARBA" id="ARBA00023170"/>
    </source>
</evidence>
<evidence type="ECO:0000256" key="4">
    <source>
        <dbReference type="ARBA" id="ARBA00023319"/>
    </source>
</evidence>
<evidence type="ECO:0000256" key="1">
    <source>
        <dbReference type="ARBA" id="ARBA00022729"/>
    </source>
</evidence>
<feature type="transmembrane region" description="Helical" evidence="6">
    <location>
        <begin position="12"/>
        <end position="29"/>
    </location>
</feature>
<evidence type="ECO:0000256" key="2">
    <source>
        <dbReference type="ARBA" id="ARBA00023130"/>
    </source>
</evidence>
<dbReference type="AlphaFoldDB" id="A0A7J6B6N9"/>
<keyword evidence="5" id="KW-1279">T cell receptor</keyword>
<dbReference type="PANTHER" id="PTHR19367">
    <property type="entry name" value="T-CELL RECEPTOR ALPHA CHAIN V REGION"/>
    <property type="match status" value="1"/>
</dbReference>
<keyword evidence="9" id="KW-1185">Reference proteome</keyword>
<proteinExistence type="predicted"/>
<gene>
    <name evidence="8" type="ORF">AMELA_G00070490</name>
</gene>
<keyword evidence="4" id="KW-0393">Immunoglobulin domain</keyword>
<comment type="caution">
    <text evidence="8">The sequence shown here is derived from an EMBL/GenBank/DDBJ whole genome shotgun (WGS) entry which is preliminary data.</text>
</comment>
<evidence type="ECO:0000313" key="9">
    <source>
        <dbReference type="Proteomes" id="UP000593565"/>
    </source>
</evidence>